<gene>
    <name evidence="1" type="ORF">WKI68_11460</name>
</gene>
<dbReference type="EMBL" id="JBBKAM010000002">
    <property type="protein sequence ID" value="MEJ8641916.1"/>
    <property type="molecule type" value="Genomic_DNA"/>
</dbReference>
<comment type="caution">
    <text evidence="1">The sequence shown here is derived from an EMBL/GenBank/DDBJ whole genome shotgun (WGS) entry which is preliminary data.</text>
</comment>
<dbReference type="Proteomes" id="UP001382904">
    <property type="component" value="Unassembled WGS sequence"/>
</dbReference>
<evidence type="ECO:0000313" key="1">
    <source>
        <dbReference type="EMBL" id="MEJ8641916.1"/>
    </source>
</evidence>
<accession>A0ABU8U317</accession>
<sequence>MADASARLNTGSHDRPVSTELSRYMAGNWAASPCPTRHASPATR</sequence>
<keyword evidence="2" id="KW-1185">Reference proteome</keyword>
<protein>
    <submittedName>
        <fullName evidence="1">Uncharacterized protein</fullName>
    </submittedName>
</protein>
<evidence type="ECO:0000313" key="2">
    <source>
        <dbReference type="Proteomes" id="UP001382904"/>
    </source>
</evidence>
<name>A0ABU8U317_9ACTN</name>
<organism evidence="1 2">
    <name type="scientific">Streptomyces caledonius</name>
    <dbReference type="NCBI Taxonomy" id="3134107"/>
    <lineage>
        <taxon>Bacteria</taxon>
        <taxon>Bacillati</taxon>
        <taxon>Actinomycetota</taxon>
        <taxon>Actinomycetes</taxon>
        <taxon>Kitasatosporales</taxon>
        <taxon>Streptomycetaceae</taxon>
        <taxon>Streptomyces</taxon>
    </lineage>
</organism>
<proteinExistence type="predicted"/>
<reference evidence="1 2" key="1">
    <citation type="submission" date="2024-03" db="EMBL/GenBank/DDBJ databases">
        <title>Novel Streptomyces species of biotechnological and ecological value are a feature of Machair soil.</title>
        <authorList>
            <person name="Prole J.R."/>
            <person name="Goodfellow M."/>
            <person name="Allenby N."/>
            <person name="Ward A.C."/>
        </authorList>
    </citation>
    <scope>NUCLEOTIDE SEQUENCE [LARGE SCALE GENOMIC DNA]</scope>
    <source>
        <strain evidence="1 2">MS1.HAVA.3</strain>
    </source>
</reference>